<protein>
    <submittedName>
        <fullName evidence="2">Uncharacterized protein</fullName>
    </submittedName>
</protein>
<gene>
    <name evidence="2" type="ORF">GM658_20070</name>
</gene>
<organism evidence="2 3">
    <name type="scientific">Massilia eburnea</name>
    <dbReference type="NCBI Taxonomy" id="1776165"/>
    <lineage>
        <taxon>Bacteria</taxon>
        <taxon>Pseudomonadati</taxon>
        <taxon>Pseudomonadota</taxon>
        <taxon>Betaproteobacteria</taxon>
        <taxon>Burkholderiales</taxon>
        <taxon>Oxalobacteraceae</taxon>
        <taxon>Telluria group</taxon>
        <taxon>Massilia</taxon>
    </lineage>
</organism>
<feature type="compositionally biased region" description="Low complexity" evidence="1">
    <location>
        <begin position="1"/>
        <end position="18"/>
    </location>
</feature>
<accession>A0A6L6QLV6</accession>
<sequence>MSTISSVGSTNFSVSSTTINQNSQPPRRVDSDGENVGRPHRGGGGHRIGGAIGEALQQLGLNLPPPPSATSGAGGTPPAGATQAPGTSDVGQAFHEFAHTLFQALRAQGQGQELGDGSGHPGQNRLEQSVQSLLQKLASSTETGGDGTLSDLTDAFNNLVNVLGGSSGTDGSATAPTLQAFLEKFQQDLQSGGNVSTSGLKVNTSA</sequence>
<keyword evidence="3" id="KW-1185">Reference proteome</keyword>
<evidence type="ECO:0000313" key="2">
    <source>
        <dbReference type="EMBL" id="MTW12907.1"/>
    </source>
</evidence>
<feature type="compositionally biased region" description="Basic and acidic residues" evidence="1">
    <location>
        <begin position="27"/>
        <end position="37"/>
    </location>
</feature>
<dbReference type="Proteomes" id="UP000472320">
    <property type="component" value="Unassembled WGS sequence"/>
</dbReference>
<feature type="compositionally biased region" description="Low complexity" evidence="1">
    <location>
        <begin position="78"/>
        <end position="88"/>
    </location>
</feature>
<feature type="region of interest" description="Disordered" evidence="1">
    <location>
        <begin position="1"/>
        <end position="89"/>
    </location>
</feature>
<comment type="caution">
    <text evidence="2">The sequence shown here is derived from an EMBL/GenBank/DDBJ whole genome shotgun (WGS) entry which is preliminary data.</text>
</comment>
<proteinExistence type="predicted"/>
<dbReference type="AlphaFoldDB" id="A0A6L6QLV6"/>
<evidence type="ECO:0000256" key="1">
    <source>
        <dbReference type="SAM" id="MobiDB-lite"/>
    </source>
</evidence>
<dbReference type="EMBL" id="WNKX01000017">
    <property type="protein sequence ID" value="MTW12907.1"/>
    <property type="molecule type" value="Genomic_DNA"/>
</dbReference>
<name>A0A6L6QLV6_9BURK</name>
<reference evidence="2 3" key="1">
    <citation type="submission" date="2019-11" db="EMBL/GenBank/DDBJ databases">
        <title>Type strains purchased from KCTC, JCM and DSMZ.</title>
        <authorList>
            <person name="Lu H."/>
        </authorList>
    </citation>
    <scope>NUCLEOTIDE SEQUENCE [LARGE SCALE GENOMIC DNA]</scope>
    <source>
        <strain evidence="2 3">JCM 31587</strain>
    </source>
</reference>
<evidence type="ECO:0000313" key="3">
    <source>
        <dbReference type="Proteomes" id="UP000472320"/>
    </source>
</evidence>
<dbReference type="RefSeq" id="WP_155455837.1">
    <property type="nucleotide sequence ID" value="NZ_WNKX01000017.1"/>
</dbReference>